<organism evidence="5">
    <name type="scientific">Lygus hesperus</name>
    <name type="common">Western plant bug</name>
    <dbReference type="NCBI Taxonomy" id="30085"/>
    <lineage>
        <taxon>Eukaryota</taxon>
        <taxon>Metazoa</taxon>
        <taxon>Ecdysozoa</taxon>
        <taxon>Arthropoda</taxon>
        <taxon>Hexapoda</taxon>
        <taxon>Insecta</taxon>
        <taxon>Pterygota</taxon>
        <taxon>Neoptera</taxon>
        <taxon>Paraneoptera</taxon>
        <taxon>Hemiptera</taxon>
        <taxon>Heteroptera</taxon>
        <taxon>Panheteroptera</taxon>
        <taxon>Cimicomorpha</taxon>
        <taxon>Miridae</taxon>
        <taxon>Mirini</taxon>
        <taxon>Lygus</taxon>
    </lineage>
</organism>
<dbReference type="SUPFAM" id="SSF50129">
    <property type="entry name" value="GroES-like"/>
    <property type="match status" value="1"/>
</dbReference>
<dbReference type="Pfam" id="PF00107">
    <property type="entry name" value="ADH_zinc_N"/>
    <property type="match status" value="1"/>
</dbReference>
<dbReference type="InterPro" id="IPR051397">
    <property type="entry name" value="Zn-ADH-like_protein"/>
</dbReference>
<dbReference type="Gene3D" id="3.40.50.720">
    <property type="entry name" value="NAD(P)-binding Rossmann-like Domain"/>
    <property type="match status" value="1"/>
</dbReference>
<dbReference type="GO" id="GO:0005739">
    <property type="term" value="C:mitochondrion"/>
    <property type="evidence" value="ECO:0007669"/>
    <property type="project" value="TreeGrafter"/>
</dbReference>
<evidence type="ECO:0000313" key="6">
    <source>
        <dbReference type="EMBL" id="JAQ01281.1"/>
    </source>
</evidence>
<dbReference type="GO" id="GO:0047522">
    <property type="term" value="F:15-oxoprostaglandin 13-reductase [NAD(P)+] activity"/>
    <property type="evidence" value="ECO:0007669"/>
    <property type="project" value="UniProtKB-EC"/>
</dbReference>
<dbReference type="EC" id="1.3.1.48" evidence="2"/>
<reference evidence="5" key="2">
    <citation type="submission" date="2014-07" db="EMBL/GenBank/DDBJ databases">
        <authorList>
            <person name="Hull J."/>
        </authorList>
    </citation>
    <scope>NUCLEOTIDE SEQUENCE</scope>
</reference>
<evidence type="ECO:0000259" key="4">
    <source>
        <dbReference type="SMART" id="SM00829"/>
    </source>
</evidence>
<protein>
    <recommendedName>
        <fullName evidence="2">15-oxoprostaglandin 13-reductase</fullName>
        <ecNumber evidence="2">1.3.1.48</ecNumber>
    </recommendedName>
</protein>
<evidence type="ECO:0000256" key="2">
    <source>
        <dbReference type="ARBA" id="ARBA00011981"/>
    </source>
</evidence>
<name>A0A0A9WDC0_LYGHE</name>
<dbReference type="SUPFAM" id="SSF51735">
    <property type="entry name" value="NAD(P)-binding Rossmann-fold domains"/>
    <property type="match status" value="1"/>
</dbReference>
<reference evidence="6" key="3">
    <citation type="journal article" date="2016" name="Gigascience">
        <title>De novo construction of an expanded transcriptome assembly for the western tarnished plant bug, Lygus hesperus.</title>
        <authorList>
            <person name="Tassone E.E."/>
            <person name="Geib S.M."/>
            <person name="Hall B."/>
            <person name="Fabrick J.A."/>
            <person name="Brent C.S."/>
            <person name="Hull J.J."/>
        </authorList>
    </citation>
    <scope>NUCLEOTIDE SEQUENCE</scope>
</reference>
<gene>
    <name evidence="5" type="primary">QOR</name>
    <name evidence="5" type="ORF">CM83_2647</name>
    <name evidence="6" type="ORF">g.96221</name>
</gene>
<dbReference type="InterPro" id="IPR002364">
    <property type="entry name" value="Quin_OxRdtase/zeta-crystal_CS"/>
</dbReference>
<evidence type="ECO:0000256" key="3">
    <source>
        <dbReference type="ARBA" id="ARBA00023002"/>
    </source>
</evidence>
<dbReference type="SMART" id="SM00829">
    <property type="entry name" value="PKS_ER"/>
    <property type="match status" value="1"/>
</dbReference>
<accession>A0A0A9WDC0</accession>
<dbReference type="FunFam" id="3.40.50.720:FF:000121">
    <property type="entry name" value="Prostaglandin reductase 2"/>
    <property type="match status" value="1"/>
</dbReference>
<evidence type="ECO:0000256" key="1">
    <source>
        <dbReference type="ARBA" id="ARBA00010371"/>
    </source>
</evidence>
<evidence type="ECO:0000313" key="5">
    <source>
        <dbReference type="EMBL" id="JAG05779.1"/>
    </source>
</evidence>
<dbReference type="InterPro" id="IPR036291">
    <property type="entry name" value="NAD(P)-bd_dom_sf"/>
</dbReference>
<dbReference type="InterPro" id="IPR011032">
    <property type="entry name" value="GroES-like_sf"/>
</dbReference>
<comment type="similarity">
    <text evidence="1">Belongs to the zinc-containing alcohol dehydrogenase family. Quinone oxidoreductase subfamily.</text>
</comment>
<dbReference type="InterPro" id="IPR013154">
    <property type="entry name" value="ADH-like_N"/>
</dbReference>
<proteinExistence type="inferred from homology"/>
<dbReference type="PANTHER" id="PTHR43677:SF3">
    <property type="entry name" value="PROSTAGLANDIN REDUCTASE 3"/>
    <property type="match status" value="1"/>
</dbReference>
<dbReference type="EMBL" id="GDHC01017348">
    <property type="protein sequence ID" value="JAQ01281.1"/>
    <property type="molecule type" value="Transcribed_RNA"/>
</dbReference>
<dbReference type="AlphaFoldDB" id="A0A0A9WDC0"/>
<dbReference type="PANTHER" id="PTHR43677">
    <property type="entry name" value="SHORT-CHAIN DEHYDROGENASE/REDUCTASE"/>
    <property type="match status" value="1"/>
</dbReference>
<dbReference type="GO" id="GO:0008270">
    <property type="term" value="F:zinc ion binding"/>
    <property type="evidence" value="ECO:0007669"/>
    <property type="project" value="InterPro"/>
</dbReference>
<feature type="domain" description="Enoyl reductase (ER)" evidence="4">
    <location>
        <begin position="24"/>
        <end position="339"/>
    </location>
</feature>
<dbReference type="EMBL" id="GBHO01037825">
    <property type="protein sequence ID" value="JAG05779.1"/>
    <property type="molecule type" value="Transcribed_RNA"/>
</dbReference>
<reference evidence="5" key="1">
    <citation type="journal article" date="2014" name="PLoS ONE">
        <title>Transcriptome-Based Identification of ABC Transporters in the Western Tarnished Plant Bug Lygus hesperus.</title>
        <authorList>
            <person name="Hull J.J."/>
            <person name="Chaney K."/>
            <person name="Geib S.M."/>
            <person name="Fabrick J.A."/>
            <person name="Brent C.S."/>
            <person name="Walsh D."/>
            <person name="Lavine L.C."/>
        </authorList>
    </citation>
    <scope>NUCLEOTIDE SEQUENCE</scope>
</reference>
<dbReference type="Gene3D" id="3.90.180.10">
    <property type="entry name" value="Medium-chain alcohol dehydrogenases, catalytic domain"/>
    <property type="match status" value="1"/>
</dbReference>
<dbReference type="Pfam" id="PF08240">
    <property type="entry name" value="ADH_N"/>
    <property type="match status" value="1"/>
</dbReference>
<keyword evidence="3" id="KW-0560">Oxidoreductase</keyword>
<dbReference type="PROSITE" id="PS01162">
    <property type="entry name" value="QOR_ZETA_CRYSTAL"/>
    <property type="match status" value="1"/>
</dbReference>
<dbReference type="InterPro" id="IPR013149">
    <property type="entry name" value="ADH-like_C"/>
</dbReference>
<dbReference type="InterPro" id="IPR020843">
    <property type="entry name" value="ER"/>
</dbReference>
<sequence>MSKPELSAFHKLSVTKLTKDFRDGTAVVPASLPDTVPEGQVYVRVLYVGVNATDINVTNGAYNKAAPPFDCGLEALGVVEKVASDVTHISVNDHVLCIVFNAYAEYISVSHTACIKLPDDSPKYLVLAVSGLTAAIALGELGNPCRGDVALVTAAAGGTGQIAVQLLKHVYQCTVIGTCSSDDKADFLHSIGCDHTINYKTDDLNEKLTHYAPRGLNVIYECIGGETYNTALNHIAVGGRLVIIGSISTYKSGKEVAFNTPSGSSLQSHLIFRSASLRGFLLIHYRNKFVEYTKKLLEYTKENKLQLNVDKTATFFGLNSIADALDHLYSGKSFGKVVVKIQEQTS</sequence>